<reference evidence="6" key="1">
    <citation type="submission" date="2020-07" db="EMBL/GenBank/DDBJ databases">
        <title>Huge and variable diversity of episymbiotic CPR bacteria and DPANN archaea in groundwater ecosystems.</title>
        <authorList>
            <person name="He C.Y."/>
            <person name="Keren R."/>
            <person name="Whittaker M."/>
            <person name="Farag I.F."/>
            <person name="Doudna J."/>
            <person name="Cate J.H.D."/>
            <person name="Banfield J.F."/>
        </authorList>
    </citation>
    <scope>NUCLEOTIDE SEQUENCE</scope>
    <source>
        <strain evidence="6">NC_groundwater_580_Pr5_B-0.1um_64_19</strain>
    </source>
</reference>
<dbReference type="Gene3D" id="6.10.340.10">
    <property type="match status" value="1"/>
</dbReference>
<feature type="region of interest" description="Disordered" evidence="3">
    <location>
        <begin position="270"/>
        <end position="291"/>
    </location>
</feature>
<dbReference type="AlphaFoldDB" id="A0A932A691"/>
<evidence type="ECO:0000313" key="6">
    <source>
        <dbReference type="EMBL" id="MBI2677182.1"/>
    </source>
</evidence>
<accession>A0A932A691</accession>
<dbReference type="GO" id="GO:0016020">
    <property type="term" value="C:membrane"/>
    <property type="evidence" value="ECO:0007669"/>
    <property type="project" value="InterPro"/>
</dbReference>
<dbReference type="PANTHER" id="PTHR43156">
    <property type="entry name" value="STAGE II SPORULATION PROTEIN E-RELATED"/>
    <property type="match status" value="1"/>
</dbReference>
<organism evidence="6 7">
    <name type="scientific">Candidatus Korobacter versatilis</name>
    <dbReference type="NCBI Taxonomy" id="658062"/>
    <lineage>
        <taxon>Bacteria</taxon>
        <taxon>Pseudomonadati</taxon>
        <taxon>Acidobacteriota</taxon>
        <taxon>Terriglobia</taxon>
        <taxon>Terriglobales</taxon>
        <taxon>Candidatus Korobacteraceae</taxon>
        <taxon>Candidatus Korobacter</taxon>
    </lineage>
</organism>
<proteinExistence type="predicted"/>
<dbReference type="GO" id="GO:0016791">
    <property type="term" value="F:phosphatase activity"/>
    <property type="evidence" value="ECO:0007669"/>
    <property type="project" value="TreeGrafter"/>
</dbReference>
<name>A0A932A691_9BACT</name>
<feature type="transmembrane region" description="Helical" evidence="4">
    <location>
        <begin position="97"/>
        <end position="121"/>
    </location>
</feature>
<evidence type="ECO:0000256" key="1">
    <source>
        <dbReference type="ARBA" id="ARBA00022801"/>
    </source>
</evidence>
<evidence type="ECO:0000256" key="2">
    <source>
        <dbReference type="SAM" id="Coils"/>
    </source>
</evidence>
<dbReference type="InterPro" id="IPR052016">
    <property type="entry name" value="Bact_Sigma-Reg"/>
</dbReference>
<dbReference type="PROSITE" id="PS50885">
    <property type="entry name" value="HAMP"/>
    <property type="match status" value="1"/>
</dbReference>
<dbReference type="Proteomes" id="UP000779809">
    <property type="component" value="Unassembled WGS sequence"/>
</dbReference>
<evidence type="ECO:0000256" key="4">
    <source>
        <dbReference type="SAM" id="Phobius"/>
    </source>
</evidence>
<feature type="transmembrane region" description="Helical" evidence="4">
    <location>
        <begin position="64"/>
        <end position="85"/>
    </location>
</feature>
<comment type="caution">
    <text evidence="6">The sequence shown here is derived from an EMBL/GenBank/DDBJ whole genome shotgun (WGS) entry which is preliminary data.</text>
</comment>
<dbReference type="SMART" id="SM00331">
    <property type="entry name" value="PP2C_SIG"/>
    <property type="match status" value="1"/>
</dbReference>
<gene>
    <name evidence="6" type="ORF">HYX28_00195</name>
</gene>
<dbReference type="SUPFAM" id="SSF158472">
    <property type="entry name" value="HAMP domain-like"/>
    <property type="match status" value="1"/>
</dbReference>
<keyword evidence="1" id="KW-0378">Hydrolase</keyword>
<keyword evidence="4" id="KW-1133">Transmembrane helix</keyword>
<evidence type="ECO:0000313" key="7">
    <source>
        <dbReference type="Proteomes" id="UP000779809"/>
    </source>
</evidence>
<dbReference type="InterPro" id="IPR003660">
    <property type="entry name" value="HAMP_dom"/>
</dbReference>
<dbReference type="Pfam" id="PF07228">
    <property type="entry name" value="SpoIIE"/>
    <property type="match status" value="1"/>
</dbReference>
<dbReference type="Gene3D" id="3.60.40.10">
    <property type="entry name" value="PPM-type phosphatase domain"/>
    <property type="match status" value="1"/>
</dbReference>
<dbReference type="InterPro" id="IPR036457">
    <property type="entry name" value="PPM-type-like_dom_sf"/>
</dbReference>
<dbReference type="InterPro" id="IPR001932">
    <property type="entry name" value="PPM-type_phosphatase-like_dom"/>
</dbReference>
<dbReference type="SUPFAM" id="SSF81606">
    <property type="entry name" value="PP2C-like"/>
    <property type="match status" value="1"/>
</dbReference>
<keyword evidence="4" id="KW-0812">Transmembrane</keyword>
<evidence type="ECO:0000256" key="3">
    <source>
        <dbReference type="SAM" id="MobiDB-lite"/>
    </source>
</evidence>
<keyword evidence="4" id="KW-0472">Membrane</keyword>
<dbReference type="PANTHER" id="PTHR43156:SF2">
    <property type="entry name" value="STAGE II SPORULATION PROTEIN E"/>
    <property type="match status" value="1"/>
</dbReference>
<feature type="transmembrane region" description="Helical" evidence="4">
    <location>
        <begin position="31"/>
        <end position="52"/>
    </location>
</feature>
<dbReference type="CDD" id="cd06225">
    <property type="entry name" value="HAMP"/>
    <property type="match status" value="1"/>
</dbReference>
<feature type="coiled-coil region" evidence="2">
    <location>
        <begin position="421"/>
        <end position="458"/>
    </location>
</feature>
<dbReference type="EMBL" id="JACPNR010000001">
    <property type="protein sequence ID" value="MBI2677182.1"/>
    <property type="molecule type" value="Genomic_DNA"/>
</dbReference>
<evidence type="ECO:0000259" key="5">
    <source>
        <dbReference type="PROSITE" id="PS50885"/>
    </source>
</evidence>
<dbReference type="Pfam" id="PF00672">
    <property type="entry name" value="HAMP"/>
    <property type="match status" value="1"/>
</dbReference>
<feature type="transmembrane region" description="Helical" evidence="4">
    <location>
        <begin position="354"/>
        <end position="384"/>
    </location>
</feature>
<dbReference type="SMART" id="SM00304">
    <property type="entry name" value="HAMP"/>
    <property type="match status" value="1"/>
</dbReference>
<protein>
    <submittedName>
        <fullName evidence="6">SpoIIE family protein phosphatase</fullName>
    </submittedName>
</protein>
<keyword evidence="2" id="KW-0175">Coiled coil</keyword>
<dbReference type="GO" id="GO:0007165">
    <property type="term" value="P:signal transduction"/>
    <property type="evidence" value="ECO:0007669"/>
    <property type="project" value="InterPro"/>
</dbReference>
<feature type="domain" description="HAMP" evidence="5">
    <location>
        <begin position="388"/>
        <end position="440"/>
    </location>
</feature>
<sequence>MTSHSNRNLRRRLLARGISRRYIPQTRLAQLTAYATGITLLFGLLLLALRTFGGSEGAISFAQWWFTATRVVTVLLLFALLVRWVRQRFLWSLRRRLLVTYFFIGVIPIVLLVVLAGTAFYSIGNQYAASVVTADLHGELDSLRVGTNMLAGEAAGAKMAAALPASAAWQTFHTEFPNTEIALWEGDAAVPVFAAPATSTISRPDWSHDDREVIVNDNGKLYLRVVKHLRRGNLPAMLVASEPIDRALLDRTAHTTGLVRFSDSGNVDFNVDDASSPATPTPEAPARQRQHRPRIVLSPVEGGSLPKPAFSWDTERTFGSVFGVTDWENGQTGAALLQVRTRGSVLYSRLFRGLAGWGTLFAIFIGAIAIAFAIIELVALSLGLGLSRTITKSISNLYRATLQIKGGDFSHRIQVEGRDQLAELQRSFNAMTEDIERLILEQKEKERLQGELAIAQEVQDQLFPHAAPGLPTLEVHGVCKPARTVSGDYYDFLPFGEGKLGIAVGDISGKGISAALMMATVHSAVRAYERLGRAALPAFRQAAAVPGGESAALMAHATQSPASALALLNRHLYETTPLEKYATLFLGIYEESDRTLTYSNAGHLPPYIVSAEGSVRKLDAAAGLMVGLFDQPKYEDAHIVLEPGDVFVAFSDGVIEPENDFGEFGTGRLLEIVRAHRSEPLARTSEAVIQAVQDWIGAGEQPDDITLVLARAR</sequence>